<reference evidence="2 3" key="1">
    <citation type="journal article" date="2024" name="Ann. Entomol. Soc. Am.">
        <title>Genomic analyses of the southern and eastern yellowjacket wasps (Hymenoptera: Vespidae) reveal evolutionary signatures of social life.</title>
        <authorList>
            <person name="Catto M.A."/>
            <person name="Caine P.B."/>
            <person name="Orr S.E."/>
            <person name="Hunt B.G."/>
            <person name="Goodisman M.A.D."/>
        </authorList>
    </citation>
    <scope>NUCLEOTIDE SEQUENCE [LARGE SCALE GENOMIC DNA]</scope>
    <source>
        <strain evidence="2">232</strain>
        <tissue evidence="2">Head and thorax</tissue>
    </source>
</reference>
<feature type="compositionally biased region" description="Polar residues" evidence="1">
    <location>
        <begin position="57"/>
        <end position="73"/>
    </location>
</feature>
<feature type="region of interest" description="Disordered" evidence="1">
    <location>
        <begin position="34"/>
        <end position="73"/>
    </location>
</feature>
<sequence length="73" mass="8499">MAQNDNLKLFINKNGKKYTINNQLITRRLETSKVSNSLSKLQEVEEVLPENDRTERNNSQPKPHQYTDHCTAN</sequence>
<dbReference type="EMBL" id="JAYRBN010000027">
    <property type="protein sequence ID" value="KAL2749247.1"/>
    <property type="molecule type" value="Genomic_DNA"/>
</dbReference>
<keyword evidence="3" id="KW-1185">Reference proteome</keyword>
<proteinExistence type="predicted"/>
<protein>
    <submittedName>
        <fullName evidence="2">Uncharacterized protein</fullName>
    </submittedName>
</protein>
<evidence type="ECO:0000313" key="2">
    <source>
        <dbReference type="EMBL" id="KAL2749247.1"/>
    </source>
</evidence>
<evidence type="ECO:0000256" key="1">
    <source>
        <dbReference type="SAM" id="MobiDB-lite"/>
    </source>
</evidence>
<comment type="caution">
    <text evidence="2">The sequence shown here is derived from an EMBL/GenBank/DDBJ whole genome shotgun (WGS) entry which is preliminary data.</text>
</comment>
<dbReference type="AlphaFoldDB" id="A0ABD2CVS7"/>
<gene>
    <name evidence="2" type="ORF">V1477_002187</name>
</gene>
<accession>A0ABD2CVS7</accession>
<dbReference type="Proteomes" id="UP001607303">
    <property type="component" value="Unassembled WGS sequence"/>
</dbReference>
<name>A0ABD2CVS7_VESMC</name>
<evidence type="ECO:0000313" key="3">
    <source>
        <dbReference type="Proteomes" id="UP001607303"/>
    </source>
</evidence>
<organism evidence="2 3">
    <name type="scientific">Vespula maculifrons</name>
    <name type="common">Eastern yellow jacket</name>
    <name type="synonym">Wasp</name>
    <dbReference type="NCBI Taxonomy" id="7453"/>
    <lineage>
        <taxon>Eukaryota</taxon>
        <taxon>Metazoa</taxon>
        <taxon>Ecdysozoa</taxon>
        <taxon>Arthropoda</taxon>
        <taxon>Hexapoda</taxon>
        <taxon>Insecta</taxon>
        <taxon>Pterygota</taxon>
        <taxon>Neoptera</taxon>
        <taxon>Endopterygota</taxon>
        <taxon>Hymenoptera</taxon>
        <taxon>Apocrita</taxon>
        <taxon>Aculeata</taxon>
        <taxon>Vespoidea</taxon>
        <taxon>Vespidae</taxon>
        <taxon>Vespinae</taxon>
        <taxon>Vespula</taxon>
    </lineage>
</organism>